<dbReference type="PANTHER" id="PTHR47978">
    <property type="match status" value="1"/>
</dbReference>
<dbReference type="Pfam" id="PF00071">
    <property type="entry name" value="Ras"/>
    <property type="match status" value="1"/>
</dbReference>
<accession>L0AV69</accession>
<dbReference type="SMART" id="SM00176">
    <property type="entry name" value="RAN"/>
    <property type="match status" value="1"/>
</dbReference>
<evidence type="ECO:0000256" key="1">
    <source>
        <dbReference type="ARBA" id="ARBA00006270"/>
    </source>
</evidence>
<proteinExistence type="evidence at transcript level"/>
<dbReference type="InterPro" id="IPR027417">
    <property type="entry name" value="P-loop_NTPase"/>
</dbReference>
<dbReference type="NCBIfam" id="TIGR00231">
    <property type="entry name" value="small_GTP"/>
    <property type="match status" value="1"/>
</dbReference>
<dbReference type="SMART" id="SM00173">
    <property type="entry name" value="RAS"/>
    <property type="match status" value="1"/>
</dbReference>
<name>L0AV69_COPFO</name>
<evidence type="ECO:0000256" key="2">
    <source>
        <dbReference type="ARBA" id="ARBA00022741"/>
    </source>
</evidence>
<organism evidence="3">
    <name type="scientific">Coptotermes formosanus</name>
    <name type="common">Formosan subterranean termite</name>
    <dbReference type="NCBI Taxonomy" id="36987"/>
    <lineage>
        <taxon>Eukaryota</taxon>
        <taxon>Metazoa</taxon>
        <taxon>Ecdysozoa</taxon>
        <taxon>Arthropoda</taxon>
        <taxon>Hexapoda</taxon>
        <taxon>Insecta</taxon>
        <taxon>Pterygota</taxon>
        <taxon>Neoptera</taxon>
        <taxon>Polyneoptera</taxon>
        <taxon>Dictyoptera</taxon>
        <taxon>Blattodea</taxon>
        <taxon>Blattoidea</taxon>
        <taxon>Termitoidae</taxon>
        <taxon>Rhinotermitidae</taxon>
        <taxon>Coptotermes</taxon>
    </lineage>
</organism>
<dbReference type="InterPro" id="IPR005225">
    <property type="entry name" value="Small_GTP-bd"/>
</dbReference>
<dbReference type="GO" id="GO:0005525">
    <property type="term" value="F:GTP binding"/>
    <property type="evidence" value="ECO:0007669"/>
    <property type="project" value="InterPro"/>
</dbReference>
<protein>
    <submittedName>
        <fullName evidence="3">Ras family protein</fullName>
    </submittedName>
</protein>
<dbReference type="InterPro" id="IPR001806">
    <property type="entry name" value="Small_GTPase"/>
</dbReference>
<dbReference type="PROSITE" id="PS51419">
    <property type="entry name" value="RAB"/>
    <property type="match status" value="1"/>
</dbReference>
<dbReference type="EMBL" id="JX915900">
    <property type="protein sequence ID" value="AFZ78866.1"/>
    <property type="molecule type" value="mRNA"/>
</dbReference>
<sequence>MSSTQDGRELFPQSNIAKSDLKIVLLGDSAVGKSKLVERFLLQEYTSQTNSTFALTLYEYKKKIGEKELLVSIWDTAGQERFDSLHPSFFYAAHAAILVFDATRKETYQHLEEWNQQLVSNRGQIPVLVAVNKIDSNQNVVKKQFKWPQDKGYPVFFVSAANGTNVVSLFEETINLAWKNKFNKDDVMGAIADVLARQAEEFKKH</sequence>
<dbReference type="SUPFAM" id="SSF52540">
    <property type="entry name" value="P-loop containing nucleoside triphosphate hydrolases"/>
    <property type="match status" value="1"/>
</dbReference>
<dbReference type="Gene3D" id="3.40.50.300">
    <property type="entry name" value="P-loop containing nucleotide triphosphate hydrolases"/>
    <property type="match status" value="1"/>
</dbReference>
<dbReference type="PRINTS" id="PR00449">
    <property type="entry name" value="RASTRNSFRMNG"/>
</dbReference>
<dbReference type="GO" id="GO:0003924">
    <property type="term" value="F:GTPase activity"/>
    <property type="evidence" value="ECO:0007669"/>
    <property type="project" value="InterPro"/>
</dbReference>
<dbReference type="SMART" id="SM00174">
    <property type="entry name" value="RHO"/>
    <property type="match status" value="1"/>
</dbReference>
<dbReference type="SMART" id="SM00175">
    <property type="entry name" value="RAB"/>
    <property type="match status" value="1"/>
</dbReference>
<evidence type="ECO:0000313" key="3">
    <source>
        <dbReference type="EMBL" id="AFZ78866.1"/>
    </source>
</evidence>
<keyword evidence="2" id="KW-0547">Nucleotide-binding</keyword>
<comment type="similarity">
    <text evidence="1">Belongs to the small GTPase superfamily. Rab family.</text>
</comment>
<reference evidence="3" key="1">
    <citation type="submission" date="2012-10" db="EMBL/GenBank/DDBJ databases">
        <title>Immune-Related transcriptome of Coptotermes formosanus Shiraki workers: the defense mechanism.</title>
        <authorList>
            <person name="Hussain A."/>
            <person name="Li Y.F."/>
            <person name="Cheng Y."/>
            <person name="Liu Y."/>
            <person name="Chen C.C."/>
            <person name="Wen S.Y."/>
        </authorList>
    </citation>
    <scope>NUCLEOTIDE SEQUENCE</scope>
</reference>
<dbReference type="AlphaFoldDB" id="L0AV69"/>
<dbReference type="FunFam" id="3.40.50.300:FF:001447">
    <property type="entry name" value="Ras-related protein Rab-1B"/>
    <property type="match status" value="1"/>
</dbReference>